<gene>
    <name evidence="14" type="ORF">Desaf_1673</name>
</gene>
<sequence>MTVRKAILQREFLNEPWGKVAQRRRLILLLLVLAPTLAAGPTMASLLPRGGGTPLEASLTVVYSVLFAWISIGFWTSLAGFIILLRRYDRYAVTNMSERDAPERPDVRTAILFPVCNEDMDRVLAGLAATYRSLERTGRLASFDFHILSDTSDPDAWVEEELAWRRACDMLGGHGRIYYRRRRVNQKRKSGNVADFCRRFGQRYTYMAVFDADSVMSGQTLVRMVAIMERRRNVGILQSAPSAFGRETLIARASQFAGKLYGPLFAAGLHCWQLGDAPFWGHNALIRVRPFMRHCALPKLPGEPPLGGDILSHDFVEAALMRRAGWSVWLAYDLPGSHEELPPTLLDELKRDRRWCVGNLQHLRLVFTRGIFPAHRALFLNGIMSYGSALLWFVFLALSTVEAIAQSVLEPVYFSEAHSLFPEWPVWDPLWALLLLAGTGVILFLPKLLALLLVTLRGEARLFGGLPKLSASIAAEVLLSTLLAPVRMLFHSRFVFMTLLGRQVGWGGQTRDDRGTTWAEAVRFHGMSSLLALLWGLALALYNPQFLLWISPIILSLVLSVPLSVLTGRRSAGLQARRMGLFLTPDESAPPTHIAAVEKYRDRLRQTRSTDSAHRLNGFARVVLDPEALGLHLALLRGPRRMSPKVAARRDDLLAKALQCGPAGLSTRERKEMLYDPERLAALHRQVWALPASGGNPWTRLLAEIGG</sequence>
<dbReference type="NCBIfam" id="NF003958">
    <property type="entry name" value="PRK05454.2-1"/>
    <property type="match status" value="1"/>
</dbReference>
<evidence type="ECO:0000256" key="12">
    <source>
        <dbReference type="SAM" id="Phobius"/>
    </source>
</evidence>
<evidence type="ECO:0000256" key="4">
    <source>
        <dbReference type="ARBA" id="ARBA00020585"/>
    </source>
</evidence>
<reference evidence="14 15" key="1">
    <citation type="journal article" date="2011" name="J. Bacteriol.">
        <title>Genome sequence of the mercury-methylating and pleomorphic Desulfovibrio africanus Strain Walvis Bay.</title>
        <authorList>
            <person name="Brown S.D."/>
            <person name="Wall J.D."/>
            <person name="Kucken A.M."/>
            <person name="Gilmour C.C."/>
            <person name="Podar M."/>
            <person name="Brandt C.C."/>
            <person name="Teshima H."/>
            <person name="Detter J.C."/>
            <person name="Han C.S."/>
            <person name="Land M.L."/>
            <person name="Lucas S."/>
            <person name="Han J."/>
            <person name="Pennacchio L."/>
            <person name="Nolan M."/>
            <person name="Pitluck S."/>
            <person name="Woyke T."/>
            <person name="Goodwin L."/>
            <person name="Palumbo A.V."/>
            <person name="Elias D.A."/>
        </authorList>
    </citation>
    <scope>NUCLEOTIDE SEQUENCE [LARGE SCALE GENOMIC DNA]</scope>
    <source>
        <strain evidence="14 15">Walvis Bay</strain>
    </source>
</reference>
<keyword evidence="7" id="KW-0328">Glycosyltransferase</keyword>
<evidence type="ECO:0000256" key="8">
    <source>
        <dbReference type="ARBA" id="ARBA00022679"/>
    </source>
</evidence>
<evidence type="ECO:0000256" key="6">
    <source>
        <dbReference type="ARBA" id="ARBA00022519"/>
    </source>
</evidence>
<feature type="domain" description="Glycosyltransferase 2-like" evidence="13">
    <location>
        <begin position="209"/>
        <end position="431"/>
    </location>
</feature>
<dbReference type="GO" id="GO:0016758">
    <property type="term" value="F:hexosyltransferase activity"/>
    <property type="evidence" value="ECO:0007669"/>
    <property type="project" value="TreeGrafter"/>
</dbReference>
<feature type="transmembrane region" description="Helical" evidence="12">
    <location>
        <begin position="548"/>
        <end position="568"/>
    </location>
</feature>
<dbReference type="InterPro" id="IPR029044">
    <property type="entry name" value="Nucleotide-diphossugar_trans"/>
</dbReference>
<dbReference type="PANTHER" id="PTHR43867">
    <property type="entry name" value="CELLULOSE SYNTHASE CATALYTIC SUBUNIT A [UDP-FORMING]"/>
    <property type="match status" value="1"/>
</dbReference>
<keyword evidence="8 14" id="KW-0808">Transferase</keyword>
<evidence type="ECO:0000313" key="14">
    <source>
        <dbReference type="EMBL" id="EGJ50009.1"/>
    </source>
</evidence>
<name>F3Z1H8_DESAF</name>
<dbReference type="CDD" id="cd04191">
    <property type="entry name" value="Glucan_BSP_MdoH"/>
    <property type="match status" value="1"/>
</dbReference>
<dbReference type="eggNOG" id="COG2943">
    <property type="taxonomic scope" value="Bacteria"/>
</dbReference>
<comment type="subcellular location">
    <subcellularLocation>
        <location evidence="1">Cell inner membrane</location>
        <topology evidence="1">Multi-pass membrane protein</topology>
    </subcellularLocation>
</comment>
<evidence type="ECO:0000256" key="9">
    <source>
        <dbReference type="ARBA" id="ARBA00022692"/>
    </source>
</evidence>
<dbReference type="Pfam" id="PF13632">
    <property type="entry name" value="Glyco_trans_2_3"/>
    <property type="match status" value="1"/>
</dbReference>
<keyword evidence="9 12" id="KW-0812">Transmembrane</keyword>
<dbReference type="RefSeq" id="WP_014259774.1">
    <property type="nucleotide sequence ID" value="NC_016629.1"/>
</dbReference>
<dbReference type="AlphaFoldDB" id="F3Z1H8"/>
<dbReference type="InterPro" id="IPR050321">
    <property type="entry name" value="Glycosyltr_2/OpgH_subfam"/>
</dbReference>
<comment type="pathway">
    <text evidence="2">Glycan metabolism; osmoregulated periplasmic glucan (OPG) biosynthesis.</text>
</comment>
<feature type="transmembrane region" description="Helical" evidence="12">
    <location>
        <begin position="429"/>
        <end position="454"/>
    </location>
</feature>
<evidence type="ECO:0000256" key="2">
    <source>
        <dbReference type="ARBA" id="ARBA00005001"/>
    </source>
</evidence>
<evidence type="ECO:0000256" key="10">
    <source>
        <dbReference type="ARBA" id="ARBA00022989"/>
    </source>
</evidence>
<proteinExistence type="inferred from homology"/>
<dbReference type="NCBIfam" id="NF003962">
    <property type="entry name" value="PRK05454.2-5"/>
    <property type="match status" value="1"/>
</dbReference>
<evidence type="ECO:0000313" key="15">
    <source>
        <dbReference type="Proteomes" id="UP000007844"/>
    </source>
</evidence>
<dbReference type="HOGENOM" id="CLU_015730_1_0_7"/>
<feature type="transmembrane region" description="Helical" evidence="12">
    <location>
        <begin position="62"/>
        <end position="85"/>
    </location>
</feature>
<accession>F3Z1H8</accession>
<dbReference type="KEGG" id="daf:Desaf_1673"/>
<dbReference type="EMBL" id="CP003221">
    <property type="protein sequence ID" value="EGJ50009.1"/>
    <property type="molecule type" value="Genomic_DNA"/>
</dbReference>
<dbReference type="PANTHER" id="PTHR43867:SF5">
    <property type="entry name" value="GLUCANS BIOSYNTHESIS GLUCOSYLTRANSFERASE H"/>
    <property type="match status" value="1"/>
</dbReference>
<feature type="transmembrane region" description="Helical" evidence="12">
    <location>
        <begin position="524"/>
        <end position="542"/>
    </location>
</feature>
<evidence type="ECO:0000256" key="7">
    <source>
        <dbReference type="ARBA" id="ARBA00022676"/>
    </source>
</evidence>
<dbReference type="Gene3D" id="3.90.550.10">
    <property type="entry name" value="Spore Coat Polysaccharide Biosynthesis Protein SpsA, Chain A"/>
    <property type="match status" value="1"/>
</dbReference>
<organism evidence="14 15">
    <name type="scientific">Desulfocurvibacter africanus subsp. africanus str. Walvis Bay</name>
    <dbReference type="NCBI Taxonomy" id="690850"/>
    <lineage>
        <taxon>Bacteria</taxon>
        <taxon>Pseudomonadati</taxon>
        <taxon>Thermodesulfobacteriota</taxon>
        <taxon>Desulfovibrionia</taxon>
        <taxon>Desulfovibrionales</taxon>
        <taxon>Desulfovibrionaceae</taxon>
        <taxon>Desulfocurvibacter</taxon>
    </lineage>
</organism>
<dbReference type="STRING" id="690850.Desaf_1673"/>
<dbReference type="Proteomes" id="UP000007844">
    <property type="component" value="Chromosome"/>
</dbReference>
<protein>
    <recommendedName>
        <fullName evidence="4">Glucans biosynthesis glucosyltransferase H</fullName>
    </recommendedName>
</protein>
<keyword evidence="11 12" id="KW-0472">Membrane</keyword>
<evidence type="ECO:0000259" key="13">
    <source>
        <dbReference type="Pfam" id="PF13632"/>
    </source>
</evidence>
<keyword evidence="15" id="KW-1185">Reference proteome</keyword>
<dbReference type="GO" id="GO:0005886">
    <property type="term" value="C:plasma membrane"/>
    <property type="evidence" value="ECO:0007669"/>
    <property type="project" value="UniProtKB-SubCell"/>
</dbReference>
<dbReference type="InterPro" id="IPR001173">
    <property type="entry name" value="Glyco_trans_2-like"/>
</dbReference>
<dbReference type="SUPFAM" id="SSF53448">
    <property type="entry name" value="Nucleotide-diphospho-sugar transferases"/>
    <property type="match status" value="1"/>
</dbReference>
<evidence type="ECO:0000256" key="11">
    <source>
        <dbReference type="ARBA" id="ARBA00023136"/>
    </source>
</evidence>
<keyword evidence="6" id="KW-0997">Cell inner membrane</keyword>
<evidence type="ECO:0000256" key="5">
    <source>
        <dbReference type="ARBA" id="ARBA00022475"/>
    </source>
</evidence>
<keyword evidence="10 12" id="KW-1133">Transmembrane helix</keyword>
<evidence type="ECO:0000256" key="3">
    <source>
        <dbReference type="ARBA" id="ARBA00009337"/>
    </source>
</evidence>
<comment type="similarity">
    <text evidence="3">Belongs to the glycosyltransferase 2 family. OpgH subfamily.</text>
</comment>
<keyword evidence="5" id="KW-1003">Cell membrane</keyword>
<evidence type="ECO:0000256" key="1">
    <source>
        <dbReference type="ARBA" id="ARBA00004429"/>
    </source>
</evidence>